<name>A0A6G9QQB1_9GAMM</name>
<protein>
    <submittedName>
        <fullName evidence="3">Siderophore-interacting protein</fullName>
    </submittedName>
</protein>
<dbReference type="InterPro" id="IPR039261">
    <property type="entry name" value="FNR_nucleotide-bd"/>
</dbReference>
<evidence type="ECO:0000313" key="4">
    <source>
        <dbReference type="Proteomes" id="UP000502608"/>
    </source>
</evidence>
<dbReference type="CDD" id="cd06193">
    <property type="entry name" value="siderophore_interacting"/>
    <property type="match status" value="1"/>
</dbReference>
<dbReference type="PROSITE" id="PS51384">
    <property type="entry name" value="FAD_FR"/>
    <property type="match status" value="1"/>
</dbReference>
<reference evidence="3 4" key="1">
    <citation type="submission" date="2020-03" db="EMBL/GenBank/DDBJ databases">
        <title>Complete genome sequence of Shewanella sp.</title>
        <authorList>
            <person name="Kim Y.-S."/>
            <person name="Kim S.-J."/>
            <person name="Jung H.-K."/>
            <person name="Kim K.-H."/>
        </authorList>
    </citation>
    <scope>NUCLEOTIDE SEQUENCE [LARGE SCALE GENOMIC DNA]</scope>
    <source>
        <strain evidence="3 4">PN3F2</strain>
    </source>
</reference>
<dbReference type="EMBL" id="CP050313">
    <property type="protein sequence ID" value="QIR16255.1"/>
    <property type="molecule type" value="Genomic_DNA"/>
</dbReference>
<dbReference type="AlphaFoldDB" id="A0A6G9QQB1"/>
<dbReference type="PANTHER" id="PTHR30157:SF0">
    <property type="entry name" value="NADPH-DEPENDENT FERRIC-CHELATE REDUCTASE"/>
    <property type="match status" value="1"/>
</dbReference>
<accession>A0A6G9QQB1</accession>
<dbReference type="InterPro" id="IPR007037">
    <property type="entry name" value="SIP_rossman_dom"/>
</dbReference>
<proteinExistence type="inferred from homology"/>
<organism evidence="3 4">
    <name type="scientific">Shewanella aestuarii</name>
    <dbReference type="NCBI Taxonomy" id="1028752"/>
    <lineage>
        <taxon>Bacteria</taxon>
        <taxon>Pseudomonadati</taxon>
        <taxon>Pseudomonadota</taxon>
        <taxon>Gammaproteobacteria</taxon>
        <taxon>Alteromonadales</taxon>
        <taxon>Shewanellaceae</taxon>
        <taxon>Shewanella</taxon>
    </lineage>
</organism>
<evidence type="ECO:0000259" key="2">
    <source>
        <dbReference type="PROSITE" id="PS51384"/>
    </source>
</evidence>
<dbReference type="KEGG" id="saes:HBH39_14930"/>
<evidence type="ECO:0000313" key="3">
    <source>
        <dbReference type="EMBL" id="QIR16255.1"/>
    </source>
</evidence>
<dbReference type="InterPro" id="IPR017927">
    <property type="entry name" value="FAD-bd_FR_type"/>
</dbReference>
<gene>
    <name evidence="3" type="ORF">HBH39_14930</name>
</gene>
<dbReference type="Gene3D" id="3.40.50.80">
    <property type="entry name" value="Nucleotide-binding domain of ferredoxin-NADP reductase (FNR) module"/>
    <property type="match status" value="1"/>
</dbReference>
<dbReference type="GO" id="GO:0016491">
    <property type="term" value="F:oxidoreductase activity"/>
    <property type="evidence" value="ECO:0007669"/>
    <property type="project" value="InterPro"/>
</dbReference>
<dbReference type="Pfam" id="PF04954">
    <property type="entry name" value="SIP"/>
    <property type="match status" value="1"/>
</dbReference>
<evidence type="ECO:0000256" key="1">
    <source>
        <dbReference type="ARBA" id="ARBA00035644"/>
    </source>
</evidence>
<dbReference type="InterPro" id="IPR039374">
    <property type="entry name" value="SIP_fam"/>
</dbReference>
<dbReference type="Proteomes" id="UP000502608">
    <property type="component" value="Chromosome"/>
</dbReference>
<comment type="similarity">
    <text evidence="1">Belongs to the SIP oxidoreductase family.</text>
</comment>
<feature type="domain" description="FAD-binding FR-type" evidence="2">
    <location>
        <begin position="3"/>
        <end position="109"/>
    </location>
</feature>
<dbReference type="InterPro" id="IPR017938">
    <property type="entry name" value="Riboflavin_synthase-like_b-brl"/>
</dbReference>
<dbReference type="InterPro" id="IPR013113">
    <property type="entry name" value="SIP_FAD-bd"/>
</dbReference>
<sequence>MKQKMRVAYVSQIIDLSTHLRRIIVCGDSLEDFPVWLEGAHVKVVLPTYIETERTMRSYTIRFFNHKTKALALDFVVNRHQGPATCWASGAKVGDSIGIAGPGQIKLTDFNHHSYLLIGDLTSVNAINGFVPRFNDQADIRVIIAVPTRADIIAMDYDDSNNTCWYIEDEAKLSLTEQVMASAKGLAVDARVFMGLEAGHIRALRPVLQEDLGLNRVNIFAVGYWKQGVDADRFGAQKKANPL</sequence>
<dbReference type="SUPFAM" id="SSF63380">
    <property type="entry name" value="Riboflavin synthase domain-like"/>
    <property type="match status" value="1"/>
</dbReference>
<dbReference type="PANTHER" id="PTHR30157">
    <property type="entry name" value="FERRIC REDUCTASE, NADPH-DEPENDENT"/>
    <property type="match status" value="1"/>
</dbReference>
<dbReference type="Pfam" id="PF08021">
    <property type="entry name" value="FAD_binding_9"/>
    <property type="match status" value="1"/>
</dbReference>
<dbReference type="Gene3D" id="2.40.30.10">
    <property type="entry name" value="Translation factors"/>
    <property type="match status" value="1"/>
</dbReference>
<keyword evidence="4" id="KW-1185">Reference proteome</keyword>